<feature type="domain" description="Bacterial Ig-like" evidence="1">
    <location>
        <begin position="44"/>
        <end position="146"/>
    </location>
</feature>
<dbReference type="InterPro" id="IPR046878">
    <property type="entry name" value="Big_14"/>
</dbReference>
<comment type="caution">
    <text evidence="2">The sequence shown here is derived from an EMBL/GenBank/DDBJ whole genome shotgun (WGS) entry which is preliminary data.</text>
</comment>
<evidence type="ECO:0000313" key="3">
    <source>
        <dbReference type="Proteomes" id="UP000284763"/>
    </source>
</evidence>
<dbReference type="Proteomes" id="UP000284763">
    <property type="component" value="Unassembled WGS sequence"/>
</dbReference>
<dbReference type="AlphaFoldDB" id="A0A424Z4K0"/>
<gene>
    <name evidence="2" type="ORF">D5R95_00420</name>
</gene>
<proteinExistence type="predicted"/>
<protein>
    <recommendedName>
        <fullName evidence="1">Bacterial Ig-like domain-containing protein</fullName>
    </recommendedName>
</protein>
<reference evidence="2 3" key="1">
    <citation type="submission" date="2018-08" db="EMBL/GenBank/DDBJ databases">
        <title>The metabolism and importance of syntrophic acetate oxidation coupled to methane or sulfide production in haloalkaline environments.</title>
        <authorList>
            <person name="Timmers P.H.A."/>
            <person name="Vavourakis C.D."/>
            <person name="Sorokin D.Y."/>
            <person name="Sinninghe Damste J.S."/>
            <person name="Muyzer G."/>
            <person name="Stams A.J.M."/>
            <person name="Plugge C.M."/>
        </authorList>
    </citation>
    <scope>NUCLEOTIDE SEQUENCE [LARGE SCALE GENOMIC DNA]</scope>
    <source>
        <strain evidence="2">MSAO_Arc3</strain>
    </source>
</reference>
<dbReference type="EMBL" id="QZAB01000036">
    <property type="protein sequence ID" value="RQD92390.1"/>
    <property type="molecule type" value="Genomic_DNA"/>
</dbReference>
<evidence type="ECO:0000313" key="2">
    <source>
        <dbReference type="EMBL" id="RQD92390.1"/>
    </source>
</evidence>
<name>A0A424Z4K0_9EURY</name>
<dbReference type="Pfam" id="PF20251">
    <property type="entry name" value="Big_14"/>
    <property type="match status" value="2"/>
</dbReference>
<feature type="domain" description="Bacterial Ig-like" evidence="1">
    <location>
        <begin position="162"/>
        <end position="259"/>
    </location>
</feature>
<evidence type="ECO:0000259" key="1">
    <source>
        <dbReference type="Pfam" id="PF20251"/>
    </source>
</evidence>
<accession>A0A424Z4K0</accession>
<sequence>MNMWNLTKIKIKPIHLISIALIALLLLFSGCLDNNLIDETGPDAKINLPKDSFSKYEDIHFEIKNTGDTVLEFGRAFNIEYYDENTDEWTQKDLDLVWPQDLIILEPGETFDQQVFNPSSNFITEAKDGEYRIIKKLHCADTGESFKVVENFHIDMDEPYPNASLSLDKDNFDKNENIEYTVKNIGTTPITFGRMFEVKFYEQMENRWKPVEMQMAVTLEMIVLDPGESFKQSFNPSEHFAKNVEDGLYRINKSVTCTETEDVLYLETEFNIVGK</sequence>
<organism evidence="2 3">
    <name type="scientific">Methanosalsum natronophilum</name>
    <dbReference type="NCBI Taxonomy" id="768733"/>
    <lineage>
        <taxon>Archaea</taxon>
        <taxon>Methanobacteriati</taxon>
        <taxon>Methanobacteriota</taxon>
        <taxon>Stenosarchaea group</taxon>
        <taxon>Methanomicrobia</taxon>
        <taxon>Methanosarcinales</taxon>
        <taxon>Methanosarcinaceae</taxon>
        <taxon>Methanosalsum</taxon>
    </lineage>
</organism>